<dbReference type="PANTHER" id="PTHR30093">
    <property type="entry name" value="GENERAL SECRETION PATHWAY PROTEIN G"/>
    <property type="match status" value="1"/>
</dbReference>
<evidence type="ECO:0000256" key="1">
    <source>
        <dbReference type="SAM" id="Phobius"/>
    </source>
</evidence>
<keyword evidence="1" id="KW-1133">Transmembrane helix</keyword>
<dbReference type="AlphaFoldDB" id="B9XBM8"/>
<sequence length="283" mass="31101">MQLMAWIKSIARTLLLKTGGEVESNMTGLPNYAVPVDRSARQQAFTLIELLVVIAIIAILAALLLPALSRSKEKAKRIQCVNNLHQMGIAALGYVDDNADRFPIAYYEAEVNGVTWSYAWDLTTVEGDPNTVIPGLLWQGQTTMQIQQCPSFTGGANWLTDPYTGYNYNTSFIGHGQFESIPEPAKTSDVQHPARTVVFGDGQYSAGANKFMRAPWANPGDESFNGRWSGTQGFRHQQRSNAAFVDGHAESLRDRYTENENGSNNVAPATGFLSADNSLYDLQ</sequence>
<comment type="caution">
    <text evidence="3">The sequence shown here is derived from an EMBL/GenBank/DDBJ whole genome shotgun (WGS) entry which is preliminary data.</text>
</comment>
<organism evidence="3 4">
    <name type="scientific">Pedosphaera parvula (strain Ellin514)</name>
    <dbReference type="NCBI Taxonomy" id="320771"/>
    <lineage>
        <taxon>Bacteria</taxon>
        <taxon>Pseudomonadati</taxon>
        <taxon>Verrucomicrobiota</taxon>
        <taxon>Pedosphaerae</taxon>
        <taxon>Pedosphaerales</taxon>
        <taxon>Pedosphaeraceae</taxon>
        <taxon>Pedosphaera</taxon>
    </lineage>
</organism>
<dbReference type="Proteomes" id="UP000003688">
    <property type="component" value="Unassembled WGS sequence"/>
</dbReference>
<keyword evidence="4" id="KW-1185">Reference proteome</keyword>
<dbReference type="InterPro" id="IPR011453">
    <property type="entry name" value="DUF1559"/>
</dbReference>
<evidence type="ECO:0000313" key="4">
    <source>
        <dbReference type="Proteomes" id="UP000003688"/>
    </source>
</evidence>
<keyword evidence="1" id="KW-0472">Membrane</keyword>
<dbReference type="NCBIfam" id="TIGR02532">
    <property type="entry name" value="IV_pilin_GFxxxE"/>
    <property type="match status" value="1"/>
</dbReference>
<dbReference type="EMBL" id="ABOX02000003">
    <property type="protein sequence ID" value="EEF62913.1"/>
    <property type="molecule type" value="Genomic_DNA"/>
</dbReference>
<proteinExistence type="predicted"/>
<protein>
    <submittedName>
        <fullName evidence="3">Type II secretory pathway pseudopilin PulG-like protein</fullName>
    </submittedName>
</protein>
<dbReference type="InterPro" id="IPR045584">
    <property type="entry name" value="Pilin-like"/>
</dbReference>
<reference evidence="3 4" key="1">
    <citation type="journal article" date="2011" name="J. Bacteriol.">
        <title>Genome sequence of 'Pedosphaera parvula' Ellin514, an aerobic Verrucomicrobial isolate from pasture soil.</title>
        <authorList>
            <person name="Kant R."/>
            <person name="van Passel M.W."/>
            <person name="Sangwan P."/>
            <person name="Palva A."/>
            <person name="Lucas S."/>
            <person name="Copeland A."/>
            <person name="Lapidus A."/>
            <person name="Glavina Del Rio T."/>
            <person name="Dalin E."/>
            <person name="Tice H."/>
            <person name="Bruce D."/>
            <person name="Goodwin L."/>
            <person name="Pitluck S."/>
            <person name="Chertkov O."/>
            <person name="Larimer F.W."/>
            <person name="Land M.L."/>
            <person name="Hauser L."/>
            <person name="Brettin T.S."/>
            <person name="Detter J.C."/>
            <person name="Han S."/>
            <person name="de Vos W.M."/>
            <person name="Janssen P.H."/>
            <person name="Smidt H."/>
        </authorList>
    </citation>
    <scope>NUCLEOTIDE SEQUENCE [LARGE SCALE GENOMIC DNA]</scope>
    <source>
        <strain evidence="3 4">Ellin514</strain>
    </source>
</reference>
<accession>B9XBM8</accession>
<dbReference type="Gene3D" id="3.30.700.10">
    <property type="entry name" value="Glycoprotein, Type 4 Pilin"/>
    <property type="match status" value="1"/>
</dbReference>
<gene>
    <name evidence="3" type="ORF">Cflav_PD5548</name>
</gene>
<keyword evidence="1" id="KW-0812">Transmembrane</keyword>
<evidence type="ECO:0000313" key="3">
    <source>
        <dbReference type="EMBL" id="EEF62913.1"/>
    </source>
</evidence>
<evidence type="ECO:0000259" key="2">
    <source>
        <dbReference type="Pfam" id="PF07596"/>
    </source>
</evidence>
<feature type="transmembrane region" description="Helical" evidence="1">
    <location>
        <begin position="44"/>
        <end position="68"/>
    </location>
</feature>
<dbReference type="Pfam" id="PF07963">
    <property type="entry name" value="N_methyl"/>
    <property type="match status" value="1"/>
</dbReference>
<name>B9XBM8_PEDPL</name>
<dbReference type="STRING" id="320771.Cflav_PD5548"/>
<dbReference type="SUPFAM" id="SSF54523">
    <property type="entry name" value="Pili subunits"/>
    <property type="match status" value="1"/>
</dbReference>
<dbReference type="InterPro" id="IPR012902">
    <property type="entry name" value="N_methyl_site"/>
</dbReference>
<dbReference type="Pfam" id="PF07596">
    <property type="entry name" value="SBP_bac_10"/>
    <property type="match status" value="1"/>
</dbReference>
<feature type="domain" description="DUF1559" evidence="2">
    <location>
        <begin position="72"/>
        <end position="120"/>
    </location>
</feature>